<dbReference type="GO" id="GO:0015630">
    <property type="term" value="C:microtubule cytoskeleton"/>
    <property type="evidence" value="ECO:0007669"/>
    <property type="project" value="TreeGrafter"/>
</dbReference>
<feature type="domain" description="Kinesin motor" evidence="2">
    <location>
        <begin position="34"/>
        <end position="188"/>
    </location>
</feature>
<keyword evidence="1" id="KW-0547">Nucleotide-binding</keyword>
<dbReference type="SUPFAM" id="SSF52540">
    <property type="entry name" value="P-loop containing nucleoside triphosphate hydrolases"/>
    <property type="match status" value="1"/>
</dbReference>
<protein>
    <submittedName>
        <fullName evidence="3">Kinesin motor protein</fullName>
    </submittedName>
</protein>
<dbReference type="GO" id="GO:0007018">
    <property type="term" value="P:microtubule-based movement"/>
    <property type="evidence" value="ECO:0007669"/>
    <property type="project" value="InterPro"/>
</dbReference>
<dbReference type="InterPro" id="IPR001752">
    <property type="entry name" value="Kinesin_motor_dom"/>
</dbReference>
<dbReference type="GO" id="GO:0003777">
    <property type="term" value="F:microtubule motor activity"/>
    <property type="evidence" value="ECO:0007669"/>
    <property type="project" value="InterPro"/>
</dbReference>
<evidence type="ECO:0000256" key="1">
    <source>
        <dbReference type="PROSITE-ProRule" id="PRU00283"/>
    </source>
</evidence>
<evidence type="ECO:0000259" key="2">
    <source>
        <dbReference type="PROSITE" id="PS50067"/>
    </source>
</evidence>
<dbReference type="InterPro" id="IPR036961">
    <property type="entry name" value="Kinesin_motor_dom_sf"/>
</dbReference>
<dbReference type="GO" id="GO:0005524">
    <property type="term" value="F:ATP binding"/>
    <property type="evidence" value="ECO:0007669"/>
    <property type="project" value="UniProtKB-UniRule"/>
</dbReference>
<gene>
    <name evidence="3" type="ORF">RFI_36692</name>
</gene>
<dbReference type="Proteomes" id="UP000023152">
    <property type="component" value="Unassembled WGS sequence"/>
</dbReference>
<dbReference type="PANTHER" id="PTHR47972:SF28">
    <property type="entry name" value="KINESIN-LIKE PROTEIN KLP-3"/>
    <property type="match status" value="1"/>
</dbReference>
<evidence type="ECO:0000313" key="4">
    <source>
        <dbReference type="Proteomes" id="UP000023152"/>
    </source>
</evidence>
<name>X6LFH6_RETFI</name>
<dbReference type="GO" id="GO:0008017">
    <property type="term" value="F:microtubule binding"/>
    <property type="evidence" value="ECO:0007669"/>
    <property type="project" value="InterPro"/>
</dbReference>
<dbReference type="InterPro" id="IPR027417">
    <property type="entry name" value="P-loop_NTPase"/>
</dbReference>
<dbReference type="Pfam" id="PF16796">
    <property type="entry name" value="Microtub_bd"/>
    <property type="match status" value="1"/>
</dbReference>
<keyword evidence="1" id="KW-0067">ATP-binding</keyword>
<keyword evidence="1" id="KW-0505">Motor protein</keyword>
<evidence type="ECO:0000313" key="3">
    <source>
        <dbReference type="EMBL" id="ETO00748.1"/>
    </source>
</evidence>
<dbReference type="AlphaFoldDB" id="X6LFH6"/>
<comment type="similarity">
    <text evidence="1">Belongs to the TRAFAC class myosin-kinesin ATPase superfamily. Kinesin family.</text>
</comment>
<dbReference type="PROSITE" id="PS50067">
    <property type="entry name" value="KINESIN_MOTOR_2"/>
    <property type="match status" value="1"/>
</dbReference>
<dbReference type="Gene3D" id="3.40.850.10">
    <property type="entry name" value="Kinesin motor domain"/>
    <property type="match status" value="1"/>
</dbReference>
<reference evidence="3 4" key="1">
    <citation type="journal article" date="2013" name="Curr. Biol.">
        <title>The Genome of the Foraminiferan Reticulomyxa filosa.</title>
        <authorList>
            <person name="Glockner G."/>
            <person name="Hulsmann N."/>
            <person name="Schleicher M."/>
            <person name="Noegel A.A."/>
            <person name="Eichinger L."/>
            <person name="Gallinger C."/>
            <person name="Pawlowski J."/>
            <person name="Sierra R."/>
            <person name="Euteneuer U."/>
            <person name="Pillet L."/>
            <person name="Moustafa A."/>
            <person name="Platzer M."/>
            <person name="Groth M."/>
            <person name="Szafranski K."/>
            <person name="Schliwa M."/>
        </authorList>
    </citation>
    <scope>NUCLEOTIDE SEQUENCE [LARGE SCALE GENOMIC DNA]</scope>
</reference>
<proteinExistence type="inferred from homology"/>
<dbReference type="InterPro" id="IPR031852">
    <property type="entry name" value="Vik1/Cik1_MT-bd"/>
</dbReference>
<accession>X6LFH6</accession>
<dbReference type="SMART" id="SM00129">
    <property type="entry name" value="KISc"/>
    <property type="match status" value="1"/>
</dbReference>
<organism evidence="3 4">
    <name type="scientific">Reticulomyxa filosa</name>
    <dbReference type="NCBI Taxonomy" id="46433"/>
    <lineage>
        <taxon>Eukaryota</taxon>
        <taxon>Sar</taxon>
        <taxon>Rhizaria</taxon>
        <taxon>Retaria</taxon>
        <taxon>Foraminifera</taxon>
        <taxon>Monothalamids</taxon>
        <taxon>Reticulomyxidae</taxon>
        <taxon>Reticulomyxa</taxon>
    </lineage>
</organism>
<dbReference type="PANTHER" id="PTHR47972">
    <property type="entry name" value="KINESIN-LIKE PROTEIN KLP-3"/>
    <property type="match status" value="1"/>
</dbReference>
<sequence length="188" mass="22222">MECLCVNSSEEKAQKALKNYGREYLNVIQEMKDNIRVYYRIRPLLQNDSSSEMSVECILCTYSQEEVQMNNINNVMSNLQSQARDGKHRNRMFEFDKVYRPNATQEQAFEDTKQLTTFVFDGYNICIFAYGQTRSGKTYTIEGSTHGRGVNYRAIKELFEVIKQRQNFTHNLKLSMIEITRKRFKICW</sequence>
<dbReference type="EMBL" id="ASPP01040120">
    <property type="protein sequence ID" value="ETO00748.1"/>
    <property type="molecule type" value="Genomic_DNA"/>
</dbReference>
<keyword evidence="4" id="KW-1185">Reference proteome</keyword>
<dbReference type="OrthoDB" id="3176171at2759"/>
<feature type="binding site" evidence="1">
    <location>
        <begin position="131"/>
        <end position="138"/>
    </location>
    <ligand>
        <name>ATP</name>
        <dbReference type="ChEBI" id="CHEBI:30616"/>
    </ligand>
</feature>
<dbReference type="InterPro" id="IPR027640">
    <property type="entry name" value="Kinesin-like_fam"/>
</dbReference>
<comment type="caution">
    <text evidence="3">The sequence shown here is derived from an EMBL/GenBank/DDBJ whole genome shotgun (WGS) entry which is preliminary data.</text>
</comment>